<name>A0ABW3C860_SPHXN</name>
<evidence type="ECO:0000256" key="3">
    <source>
        <dbReference type="ARBA" id="ARBA00023163"/>
    </source>
</evidence>
<dbReference type="Proteomes" id="UP001597124">
    <property type="component" value="Unassembled WGS sequence"/>
</dbReference>
<dbReference type="SUPFAM" id="SSF51206">
    <property type="entry name" value="cAMP-binding domain-like"/>
    <property type="match status" value="1"/>
</dbReference>
<dbReference type="SMART" id="SM00100">
    <property type="entry name" value="cNMP"/>
    <property type="match status" value="1"/>
</dbReference>
<dbReference type="Gene3D" id="2.60.120.10">
    <property type="entry name" value="Jelly Rolls"/>
    <property type="match status" value="1"/>
</dbReference>
<dbReference type="RefSeq" id="WP_381493347.1">
    <property type="nucleotide sequence ID" value="NZ_JBHTIK010000012.1"/>
</dbReference>
<dbReference type="InterPro" id="IPR018490">
    <property type="entry name" value="cNMP-bd_dom_sf"/>
</dbReference>
<dbReference type="SMART" id="SM00419">
    <property type="entry name" value="HTH_CRP"/>
    <property type="match status" value="1"/>
</dbReference>
<dbReference type="Gene3D" id="1.10.10.10">
    <property type="entry name" value="Winged helix-like DNA-binding domain superfamily/Winged helix DNA-binding domain"/>
    <property type="match status" value="1"/>
</dbReference>
<dbReference type="InterPro" id="IPR036388">
    <property type="entry name" value="WH-like_DNA-bd_sf"/>
</dbReference>
<evidence type="ECO:0000256" key="2">
    <source>
        <dbReference type="ARBA" id="ARBA00023125"/>
    </source>
</evidence>
<dbReference type="EMBL" id="JBHTIK010000012">
    <property type="protein sequence ID" value="MFD0849952.1"/>
    <property type="molecule type" value="Genomic_DNA"/>
</dbReference>
<dbReference type="InterPro" id="IPR014710">
    <property type="entry name" value="RmlC-like_jellyroll"/>
</dbReference>
<evidence type="ECO:0000313" key="5">
    <source>
        <dbReference type="EMBL" id="MFD0849952.1"/>
    </source>
</evidence>
<evidence type="ECO:0000259" key="4">
    <source>
        <dbReference type="PROSITE" id="PS51063"/>
    </source>
</evidence>
<accession>A0ABW3C860</accession>
<keyword evidence="3" id="KW-0804">Transcription</keyword>
<sequence length="234" mass="25576">MTKVCEDCVVRDRSLCGTLDDAALTEMSRLGRRRKLAAGESLQFEGDDNILCANVLGGVLKLSSLTPSGDAQTVGLLYPADFIGRPYADTVDHDITALTEAEVCIFARAPFERMMAENIQLERQLLERTLSELERSRRWLLFLGRKSASARLAGLIIDIDRRMAQTGCGADLGIGQLIQLPLTRTEMADVLGLTIETVSREIGKLKDAGVIATEGRRGLRILKPAALKAIMDSE</sequence>
<dbReference type="InterPro" id="IPR012318">
    <property type="entry name" value="HTH_CRP"/>
</dbReference>
<dbReference type="CDD" id="cd00038">
    <property type="entry name" value="CAP_ED"/>
    <property type="match status" value="1"/>
</dbReference>
<dbReference type="PRINTS" id="PR00034">
    <property type="entry name" value="HTHCRP"/>
</dbReference>
<evidence type="ECO:0000313" key="6">
    <source>
        <dbReference type="Proteomes" id="UP001597124"/>
    </source>
</evidence>
<organism evidence="5 6">
    <name type="scientific">Sphingosinicella xenopeptidilytica</name>
    <dbReference type="NCBI Taxonomy" id="364098"/>
    <lineage>
        <taxon>Bacteria</taxon>
        <taxon>Pseudomonadati</taxon>
        <taxon>Pseudomonadota</taxon>
        <taxon>Alphaproteobacteria</taxon>
        <taxon>Sphingomonadales</taxon>
        <taxon>Sphingosinicellaceae</taxon>
        <taxon>Sphingosinicella</taxon>
    </lineage>
</organism>
<dbReference type="Pfam" id="PF00027">
    <property type="entry name" value="cNMP_binding"/>
    <property type="match status" value="1"/>
</dbReference>
<evidence type="ECO:0000256" key="1">
    <source>
        <dbReference type="ARBA" id="ARBA00023015"/>
    </source>
</evidence>
<dbReference type="InterPro" id="IPR036390">
    <property type="entry name" value="WH_DNA-bd_sf"/>
</dbReference>
<gene>
    <name evidence="5" type="ORF">ACFQ00_16570</name>
</gene>
<dbReference type="PROSITE" id="PS51063">
    <property type="entry name" value="HTH_CRP_2"/>
    <property type="match status" value="1"/>
</dbReference>
<keyword evidence="6" id="KW-1185">Reference proteome</keyword>
<dbReference type="InterPro" id="IPR018335">
    <property type="entry name" value="Tscrpt_reg_HTH_Crp-type_CS"/>
</dbReference>
<feature type="domain" description="HTH crp-type" evidence="4">
    <location>
        <begin position="146"/>
        <end position="225"/>
    </location>
</feature>
<dbReference type="PANTHER" id="PTHR24567">
    <property type="entry name" value="CRP FAMILY TRANSCRIPTIONAL REGULATORY PROTEIN"/>
    <property type="match status" value="1"/>
</dbReference>
<protein>
    <submittedName>
        <fullName evidence="5">Crp/Fnr family transcriptional regulator</fullName>
    </submittedName>
</protein>
<dbReference type="InterPro" id="IPR050397">
    <property type="entry name" value="Env_Response_Regulators"/>
</dbReference>
<keyword evidence="2" id="KW-0238">DNA-binding</keyword>
<dbReference type="PANTHER" id="PTHR24567:SF75">
    <property type="entry name" value="FUMARATE AND NITRATE REDUCTION REGULATORY PROTEIN"/>
    <property type="match status" value="1"/>
</dbReference>
<dbReference type="PROSITE" id="PS00042">
    <property type="entry name" value="HTH_CRP_1"/>
    <property type="match status" value="1"/>
</dbReference>
<dbReference type="CDD" id="cd00092">
    <property type="entry name" value="HTH_CRP"/>
    <property type="match status" value="1"/>
</dbReference>
<dbReference type="Pfam" id="PF13545">
    <property type="entry name" value="HTH_Crp_2"/>
    <property type="match status" value="1"/>
</dbReference>
<dbReference type="InterPro" id="IPR000595">
    <property type="entry name" value="cNMP-bd_dom"/>
</dbReference>
<proteinExistence type="predicted"/>
<comment type="caution">
    <text evidence="5">The sequence shown here is derived from an EMBL/GenBank/DDBJ whole genome shotgun (WGS) entry which is preliminary data.</text>
</comment>
<reference evidence="6" key="1">
    <citation type="journal article" date="2019" name="Int. J. Syst. Evol. Microbiol.">
        <title>The Global Catalogue of Microorganisms (GCM) 10K type strain sequencing project: providing services to taxonomists for standard genome sequencing and annotation.</title>
        <authorList>
            <consortium name="The Broad Institute Genomics Platform"/>
            <consortium name="The Broad Institute Genome Sequencing Center for Infectious Disease"/>
            <person name="Wu L."/>
            <person name="Ma J."/>
        </authorList>
    </citation>
    <scope>NUCLEOTIDE SEQUENCE [LARGE SCALE GENOMIC DNA]</scope>
    <source>
        <strain evidence="6">CCUG 52537</strain>
    </source>
</reference>
<dbReference type="SUPFAM" id="SSF46785">
    <property type="entry name" value="Winged helix' DNA-binding domain"/>
    <property type="match status" value="1"/>
</dbReference>
<keyword evidence="1" id="KW-0805">Transcription regulation</keyword>